<dbReference type="AlphaFoldDB" id="R0J762"/>
<organism evidence="1 2">
    <name type="scientific">Anas platyrhynchos</name>
    <name type="common">Mallard</name>
    <name type="synonym">Anas boschas</name>
    <dbReference type="NCBI Taxonomy" id="8839"/>
    <lineage>
        <taxon>Eukaryota</taxon>
        <taxon>Metazoa</taxon>
        <taxon>Chordata</taxon>
        <taxon>Craniata</taxon>
        <taxon>Vertebrata</taxon>
        <taxon>Euteleostomi</taxon>
        <taxon>Archelosauria</taxon>
        <taxon>Archosauria</taxon>
        <taxon>Dinosauria</taxon>
        <taxon>Saurischia</taxon>
        <taxon>Theropoda</taxon>
        <taxon>Coelurosauria</taxon>
        <taxon>Aves</taxon>
        <taxon>Neognathae</taxon>
        <taxon>Galloanserae</taxon>
        <taxon>Anseriformes</taxon>
        <taxon>Anatidae</taxon>
        <taxon>Anatinae</taxon>
        <taxon>Anas</taxon>
    </lineage>
</organism>
<name>R0J762_ANAPL</name>
<keyword evidence="2" id="KW-1185">Reference proteome</keyword>
<dbReference type="Proteomes" id="UP000296049">
    <property type="component" value="Unassembled WGS sequence"/>
</dbReference>
<protein>
    <submittedName>
        <fullName evidence="1">Uncharacterized protein</fullName>
    </submittedName>
</protein>
<gene>
    <name evidence="1" type="ORF">Anapl_17807</name>
</gene>
<dbReference type="EMBL" id="KB751826">
    <property type="protein sequence ID" value="EOA92995.1"/>
    <property type="molecule type" value="Genomic_DNA"/>
</dbReference>
<evidence type="ECO:0000313" key="2">
    <source>
        <dbReference type="Proteomes" id="UP000296049"/>
    </source>
</evidence>
<accession>R0J762</accession>
<reference evidence="2" key="1">
    <citation type="journal article" date="2013" name="Nat. Genet.">
        <title>The duck genome and transcriptome provide insight into an avian influenza virus reservoir species.</title>
        <authorList>
            <person name="Huang Y."/>
            <person name="Li Y."/>
            <person name="Burt D.W."/>
            <person name="Chen H."/>
            <person name="Zhang Y."/>
            <person name="Qian W."/>
            <person name="Kim H."/>
            <person name="Gan S."/>
            <person name="Zhao Y."/>
            <person name="Li J."/>
            <person name="Yi K."/>
            <person name="Feng H."/>
            <person name="Zhu P."/>
            <person name="Li B."/>
            <person name="Liu Q."/>
            <person name="Fairley S."/>
            <person name="Magor K.E."/>
            <person name="Du Z."/>
            <person name="Hu X."/>
            <person name="Goodman L."/>
            <person name="Tafer H."/>
            <person name="Vignal A."/>
            <person name="Lee T."/>
            <person name="Kim K.W."/>
            <person name="Sheng Z."/>
            <person name="An Y."/>
            <person name="Searle S."/>
            <person name="Herrero J."/>
            <person name="Groenen M.A."/>
            <person name="Crooijmans R.P."/>
            <person name="Faraut T."/>
            <person name="Cai Q."/>
            <person name="Webster R.G."/>
            <person name="Aldridge J.R."/>
            <person name="Warren W.C."/>
            <person name="Bartschat S."/>
            <person name="Kehr S."/>
            <person name="Marz M."/>
            <person name="Stadler P.F."/>
            <person name="Smith J."/>
            <person name="Kraus R.H."/>
            <person name="Zhao Y."/>
            <person name="Ren L."/>
            <person name="Fei J."/>
            <person name="Morisson M."/>
            <person name="Kaiser P."/>
            <person name="Griffin D.K."/>
            <person name="Rao M."/>
            <person name="Pitel F."/>
            <person name="Wang J."/>
            <person name="Li N."/>
        </authorList>
    </citation>
    <scope>NUCLEOTIDE SEQUENCE [LARGE SCALE GENOMIC DNA]</scope>
</reference>
<sequence length="233" mass="25658">MAGTNFAVLRDVQQHSLGSLWQQPNLPSLISCKTARLEQGDVGNSQIVPSVFFPEHPRPESEHQTQTVPLRAAEDKTQQACQQTAFSLLSLGFTSQLSLRFQCRNLFAAPQGGKLKLCWRRSVPLEPLRLQVKAFWNADSSKLTCQGGEGTSANRARYYPILLQCCDSLLQLCSREAAFGTHTWLHRSAATATAAAAPALKDTQGVKLQGYRHTGNKRGKASPCHLNDHLFSD</sequence>
<proteinExistence type="predicted"/>
<evidence type="ECO:0000313" key="1">
    <source>
        <dbReference type="EMBL" id="EOA92995.1"/>
    </source>
</evidence>